<comment type="caution">
    <text evidence="4">The sequence shown here is derived from an EMBL/GenBank/DDBJ whole genome shotgun (WGS) entry which is preliminary data.</text>
</comment>
<organism evidence="4 5">
    <name type="scientific">Paralvinella palmiformis</name>
    <dbReference type="NCBI Taxonomy" id="53620"/>
    <lineage>
        <taxon>Eukaryota</taxon>
        <taxon>Metazoa</taxon>
        <taxon>Spiralia</taxon>
        <taxon>Lophotrochozoa</taxon>
        <taxon>Annelida</taxon>
        <taxon>Polychaeta</taxon>
        <taxon>Sedentaria</taxon>
        <taxon>Canalipalpata</taxon>
        <taxon>Terebellida</taxon>
        <taxon>Terebelliformia</taxon>
        <taxon>Alvinellidae</taxon>
        <taxon>Paralvinella</taxon>
    </lineage>
</organism>
<feature type="disulfide bond" evidence="1">
    <location>
        <begin position="195"/>
        <end position="204"/>
    </location>
</feature>
<feature type="disulfide bond" evidence="1">
    <location>
        <begin position="176"/>
        <end position="193"/>
    </location>
</feature>
<evidence type="ECO:0000256" key="1">
    <source>
        <dbReference type="PROSITE-ProRule" id="PRU00076"/>
    </source>
</evidence>
<dbReference type="InterPro" id="IPR002181">
    <property type="entry name" value="Fibrinogen_a/b/g_C_dom"/>
</dbReference>
<dbReference type="PANTHER" id="PTHR19143">
    <property type="entry name" value="FIBRINOGEN/TENASCIN/ANGIOPOEITIN"/>
    <property type="match status" value="1"/>
</dbReference>
<keyword evidence="5" id="KW-1185">Reference proteome</keyword>
<name>A0AAD9NBH7_9ANNE</name>
<reference evidence="4" key="1">
    <citation type="journal article" date="2023" name="Mol. Biol. Evol.">
        <title>Third-Generation Sequencing Reveals the Adaptive Role of the Epigenome in Three Deep-Sea Polychaetes.</title>
        <authorList>
            <person name="Perez M."/>
            <person name="Aroh O."/>
            <person name="Sun Y."/>
            <person name="Lan Y."/>
            <person name="Juniper S.K."/>
            <person name="Young C.R."/>
            <person name="Angers B."/>
            <person name="Qian P.Y."/>
        </authorList>
    </citation>
    <scope>NUCLEOTIDE SEQUENCE</scope>
    <source>
        <strain evidence="4">P08H-3</strain>
    </source>
</reference>
<dbReference type="InterPro" id="IPR050373">
    <property type="entry name" value="Fibrinogen_C-term_domain"/>
</dbReference>
<evidence type="ECO:0008006" key="6">
    <source>
        <dbReference type="Google" id="ProtNLM"/>
    </source>
</evidence>
<dbReference type="GO" id="GO:0005615">
    <property type="term" value="C:extracellular space"/>
    <property type="evidence" value="ECO:0007669"/>
    <property type="project" value="TreeGrafter"/>
</dbReference>
<dbReference type="PROSITE" id="PS51406">
    <property type="entry name" value="FIBRINOGEN_C_2"/>
    <property type="match status" value="1"/>
</dbReference>
<evidence type="ECO:0000313" key="4">
    <source>
        <dbReference type="EMBL" id="KAK2163930.1"/>
    </source>
</evidence>
<dbReference type="InterPro" id="IPR000742">
    <property type="entry name" value="EGF"/>
</dbReference>
<accession>A0AAD9NBH7</accession>
<dbReference type="Pfam" id="PF00147">
    <property type="entry name" value="Fibrinogen_C"/>
    <property type="match status" value="1"/>
</dbReference>
<dbReference type="PROSITE" id="PS50026">
    <property type="entry name" value="EGF_3"/>
    <property type="match status" value="1"/>
</dbReference>
<comment type="caution">
    <text evidence="1">Lacks conserved residue(s) required for the propagation of feature annotation.</text>
</comment>
<evidence type="ECO:0000259" key="3">
    <source>
        <dbReference type="PROSITE" id="PS51406"/>
    </source>
</evidence>
<keyword evidence="1" id="KW-1015">Disulfide bond</keyword>
<dbReference type="AlphaFoldDB" id="A0AAD9NBH7"/>
<dbReference type="SUPFAM" id="SSF56496">
    <property type="entry name" value="Fibrinogen C-terminal domain-like"/>
    <property type="match status" value="1"/>
</dbReference>
<evidence type="ECO:0000259" key="2">
    <source>
        <dbReference type="PROSITE" id="PS50026"/>
    </source>
</evidence>
<protein>
    <recommendedName>
        <fullName evidence="6">Fibrinogen C-terminal domain-containing protein</fullName>
    </recommendedName>
</protein>
<sequence>MGPSFNFVGFCQPSITRIGGLSYPDCLSDSFPINKIRGYPSARASSARHRKSPGSPSCLVRSGTIMALRTVLYMALVFPELTFAVCLFEHYRGRLISLRNSAVFDERIVTTIGQCEKYCLDRNGRCQGANLIPVRTGVYSCELIDDASFSSTNDLQLMRGAICIRKIEICQQWSPCQYGGTCSPSDTYPYYSCHCYQWCYGISCQHCYAIPAQYAPIVTLTVSGESVQIPQEDRWWVLMRRSYNLVRFDNRLWEDYKNGFGELEGEFWLGNEKLHLLSDPSRCVVRFDLVTFDGQWAYAEYLNFSIGPESDNYRLRFGSFSGNATNSLGVNKVTQNEYNMAFSTSDRDNDYSDNHCYNGGWWWNKCGYVSLTGRYSLALESWNNIIWYPFSRRLAYADMKMMCQ</sequence>
<dbReference type="Gene3D" id="3.90.215.10">
    <property type="entry name" value="Gamma Fibrinogen, chain A, domain 1"/>
    <property type="match status" value="1"/>
</dbReference>
<dbReference type="InterPro" id="IPR036056">
    <property type="entry name" value="Fibrinogen-like_C"/>
</dbReference>
<dbReference type="InterPro" id="IPR014716">
    <property type="entry name" value="Fibrinogen_a/b/g_C_1"/>
</dbReference>
<dbReference type="EMBL" id="JAODUP010000072">
    <property type="protein sequence ID" value="KAK2163930.1"/>
    <property type="molecule type" value="Genomic_DNA"/>
</dbReference>
<dbReference type="PROSITE" id="PS00022">
    <property type="entry name" value="EGF_1"/>
    <property type="match status" value="1"/>
</dbReference>
<gene>
    <name evidence="4" type="ORF">LSH36_72g07021</name>
</gene>
<feature type="domain" description="Fibrinogen C-terminal" evidence="3">
    <location>
        <begin position="195"/>
        <end position="404"/>
    </location>
</feature>
<keyword evidence="1" id="KW-0245">EGF-like domain</keyword>
<dbReference type="SMART" id="SM00186">
    <property type="entry name" value="FBG"/>
    <property type="match status" value="1"/>
</dbReference>
<feature type="domain" description="EGF-like" evidence="2">
    <location>
        <begin position="166"/>
        <end position="205"/>
    </location>
</feature>
<proteinExistence type="predicted"/>
<evidence type="ECO:0000313" key="5">
    <source>
        <dbReference type="Proteomes" id="UP001208570"/>
    </source>
</evidence>
<dbReference type="Proteomes" id="UP001208570">
    <property type="component" value="Unassembled WGS sequence"/>
</dbReference>